<dbReference type="SMART" id="SM00248">
    <property type="entry name" value="ANK"/>
    <property type="match status" value="2"/>
</dbReference>
<accession>A2EWE3</accession>
<sequence>MDLDEELEIDYNKVLDNMDSYIDSYKLLSIFDETQLSFIFENYEFTLDQAIKIFTHSYKIPPYFFYRYTRLIKLRPERDEEKVKLLLKYIGSCINSPCLVLLAKLLGVDETNGPIIDCDIDLSEQEIKSENNSEEEEQEIVVPALQRRRVEIKDSEYIDQLEYNADDFDDIYDILKDAFNDDDFSAIQYAVDNKYMETVNDEKYTVLLQAVFESETDFVRTLLEFGCNPNAKEKNNNNALQIAISFCTDNLKLISLLLEAGIDPDSTNKDGQNSFDLATDKKNILDLLNKKYKT</sequence>
<dbReference type="STRING" id="5722.A2EWE3"/>
<dbReference type="KEGG" id="tva:4760887"/>
<reference evidence="2" key="2">
    <citation type="journal article" date="2007" name="Science">
        <title>Draft genome sequence of the sexually transmitted pathogen Trichomonas vaginalis.</title>
        <authorList>
            <person name="Carlton J.M."/>
            <person name="Hirt R.P."/>
            <person name="Silva J.C."/>
            <person name="Delcher A.L."/>
            <person name="Schatz M."/>
            <person name="Zhao Q."/>
            <person name="Wortman J.R."/>
            <person name="Bidwell S.L."/>
            <person name="Alsmark U.C.M."/>
            <person name="Besteiro S."/>
            <person name="Sicheritz-Ponten T."/>
            <person name="Noel C.J."/>
            <person name="Dacks J.B."/>
            <person name="Foster P.G."/>
            <person name="Simillion C."/>
            <person name="Van de Peer Y."/>
            <person name="Miranda-Saavedra D."/>
            <person name="Barton G.J."/>
            <person name="Westrop G.D."/>
            <person name="Mueller S."/>
            <person name="Dessi D."/>
            <person name="Fiori P.L."/>
            <person name="Ren Q."/>
            <person name="Paulsen I."/>
            <person name="Zhang H."/>
            <person name="Bastida-Corcuera F.D."/>
            <person name="Simoes-Barbosa A."/>
            <person name="Brown M.T."/>
            <person name="Hayes R.D."/>
            <person name="Mukherjee M."/>
            <person name="Okumura C.Y."/>
            <person name="Schneider R."/>
            <person name="Smith A.J."/>
            <person name="Vanacova S."/>
            <person name="Villalvazo M."/>
            <person name="Haas B.J."/>
            <person name="Pertea M."/>
            <person name="Feldblyum T.V."/>
            <person name="Utterback T.R."/>
            <person name="Shu C.L."/>
            <person name="Osoegawa K."/>
            <person name="de Jong P.J."/>
            <person name="Hrdy I."/>
            <person name="Horvathova L."/>
            <person name="Zubacova Z."/>
            <person name="Dolezal P."/>
            <person name="Malik S.B."/>
            <person name="Logsdon J.M. Jr."/>
            <person name="Henze K."/>
            <person name="Gupta A."/>
            <person name="Wang C.C."/>
            <person name="Dunne R.L."/>
            <person name="Upcroft J.A."/>
            <person name="Upcroft P."/>
            <person name="White O."/>
            <person name="Salzberg S.L."/>
            <person name="Tang P."/>
            <person name="Chiu C.-H."/>
            <person name="Lee Y.-S."/>
            <person name="Embley T.M."/>
            <person name="Coombs G.H."/>
            <person name="Mottram J.C."/>
            <person name="Tachezy J."/>
            <person name="Fraser-Liggett C.M."/>
            <person name="Johnson P.J."/>
        </authorList>
    </citation>
    <scope>NUCLEOTIDE SEQUENCE [LARGE SCALE GENOMIC DNA]</scope>
    <source>
        <strain evidence="2">G3</strain>
    </source>
</reference>
<dbReference type="InParanoid" id="A2EWE3"/>
<dbReference type="Gene3D" id="1.25.40.20">
    <property type="entry name" value="Ankyrin repeat-containing domain"/>
    <property type="match status" value="1"/>
</dbReference>
<keyword evidence="1" id="KW-0040">ANK repeat</keyword>
<name>A2EWE3_TRIV3</name>
<dbReference type="SUPFAM" id="SSF48403">
    <property type="entry name" value="Ankyrin repeat"/>
    <property type="match status" value="1"/>
</dbReference>
<dbReference type="Proteomes" id="UP000001542">
    <property type="component" value="Unassembled WGS sequence"/>
</dbReference>
<dbReference type="VEuPathDB" id="TrichDB:TVAGG3_0353600"/>
<feature type="repeat" description="ANK" evidence="1">
    <location>
        <begin position="202"/>
        <end position="234"/>
    </location>
</feature>
<dbReference type="Pfam" id="PF12796">
    <property type="entry name" value="Ank_2"/>
    <property type="match status" value="1"/>
</dbReference>
<dbReference type="VEuPathDB" id="TrichDB:TVAG_143470"/>
<protein>
    <submittedName>
        <fullName evidence="2">Ankyrin repeat protein, putative</fullName>
    </submittedName>
</protein>
<dbReference type="InterPro" id="IPR002110">
    <property type="entry name" value="Ankyrin_rpt"/>
</dbReference>
<organism evidence="2 3">
    <name type="scientific">Trichomonas vaginalis (strain ATCC PRA-98 / G3)</name>
    <dbReference type="NCBI Taxonomy" id="412133"/>
    <lineage>
        <taxon>Eukaryota</taxon>
        <taxon>Metamonada</taxon>
        <taxon>Parabasalia</taxon>
        <taxon>Trichomonadida</taxon>
        <taxon>Trichomonadidae</taxon>
        <taxon>Trichomonas</taxon>
    </lineage>
</organism>
<proteinExistence type="predicted"/>
<dbReference type="PROSITE" id="PS50088">
    <property type="entry name" value="ANK_REPEAT"/>
    <property type="match status" value="1"/>
</dbReference>
<dbReference type="PANTHER" id="PTHR44207">
    <property type="entry name" value="SURFACE ANTIGEN BSPA-LIKE-RELATED"/>
    <property type="match status" value="1"/>
</dbReference>
<evidence type="ECO:0000313" key="2">
    <source>
        <dbReference type="EMBL" id="EAY03047.1"/>
    </source>
</evidence>
<evidence type="ECO:0000313" key="3">
    <source>
        <dbReference type="Proteomes" id="UP000001542"/>
    </source>
</evidence>
<reference evidence="2" key="1">
    <citation type="submission" date="2006-10" db="EMBL/GenBank/DDBJ databases">
        <authorList>
            <person name="Amadeo P."/>
            <person name="Zhao Q."/>
            <person name="Wortman J."/>
            <person name="Fraser-Liggett C."/>
            <person name="Carlton J."/>
        </authorList>
    </citation>
    <scope>NUCLEOTIDE SEQUENCE</scope>
    <source>
        <strain evidence="2">G3</strain>
    </source>
</reference>
<dbReference type="RefSeq" id="XP_001315270.1">
    <property type="nucleotide sequence ID" value="XM_001315235.1"/>
</dbReference>
<dbReference type="AlphaFoldDB" id="A2EWE3"/>
<evidence type="ECO:0000256" key="1">
    <source>
        <dbReference type="PROSITE-ProRule" id="PRU00023"/>
    </source>
</evidence>
<dbReference type="SMR" id="A2EWE3"/>
<dbReference type="PANTHER" id="PTHR44207:SF1">
    <property type="entry name" value="SURFACE ANTIGEN BSPA-LIKE"/>
    <property type="match status" value="1"/>
</dbReference>
<gene>
    <name evidence="2" type="ORF">TVAG_143470</name>
</gene>
<dbReference type="EMBL" id="DS113517">
    <property type="protein sequence ID" value="EAY03047.1"/>
    <property type="molecule type" value="Genomic_DNA"/>
</dbReference>
<keyword evidence="3" id="KW-1185">Reference proteome</keyword>
<dbReference type="InterPro" id="IPR036770">
    <property type="entry name" value="Ankyrin_rpt-contain_sf"/>
</dbReference>